<protein>
    <submittedName>
        <fullName evidence="2">Uncharacterized protein</fullName>
    </submittedName>
</protein>
<comment type="caution">
    <text evidence="2">The sequence shown here is derived from an EMBL/GenBank/DDBJ whole genome shotgun (WGS) entry which is preliminary data.</text>
</comment>
<dbReference type="RefSeq" id="XP_035318027.1">
    <property type="nucleotide sequence ID" value="XM_035466868.1"/>
</dbReference>
<dbReference type="Proteomes" id="UP000749293">
    <property type="component" value="Unassembled WGS sequence"/>
</dbReference>
<feature type="region of interest" description="Disordered" evidence="1">
    <location>
        <begin position="696"/>
        <end position="741"/>
    </location>
</feature>
<dbReference type="GeneID" id="55971122"/>
<reference evidence="2" key="1">
    <citation type="submission" date="2020-03" db="EMBL/GenBank/DDBJ databases">
        <title>Site-based positive gene gene selection in Geosmithia morbida across the United States reveals a broad range of putative effectors and factors for local host and environmental adapation.</title>
        <authorList>
            <person name="Onufrak A."/>
            <person name="Murdoch R.W."/>
            <person name="Gazis R."/>
            <person name="Huff M."/>
            <person name="Staton M."/>
            <person name="Klingeman W."/>
            <person name="Hadziabdic D."/>
        </authorList>
    </citation>
    <scope>NUCLEOTIDE SEQUENCE</scope>
    <source>
        <strain evidence="2">1262</strain>
    </source>
</reference>
<organism evidence="2 3">
    <name type="scientific">Geosmithia morbida</name>
    <dbReference type="NCBI Taxonomy" id="1094350"/>
    <lineage>
        <taxon>Eukaryota</taxon>
        <taxon>Fungi</taxon>
        <taxon>Dikarya</taxon>
        <taxon>Ascomycota</taxon>
        <taxon>Pezizomycotina</taxon>
        <taxon>Sordariomycetes</taxon>
        <taxon>Hypocreomycetidae</taxon>
        <taxon>Hypocreales</taxon>
        <taxon>Bionectriaceae</taxon>
        <taxon>Geosmithia</taxon>
    </lineage>
</organism>
<evidence type="ECO:0000313" key="3">
    <source>
        <dbReference type="Proteomes" id="UP000749293"/>
    </source>
</evidence>
<feature type="region of interest" description="Disordered" evidence="1">
    <location>
        <begin position="160"/>
        <end position="185"/>
    </location>
</feature>
<proteinExistence type="predicted"/>
<feature type="compositionally biased region" description="Low complexity" evidence="1">
    <location>
        <begin position="701"/>
        <end position="716"/>
    </location>
</feature>
<evidence type="ECO:0000256" key="1">
    <source>
        <dbReference type="SAM" id="MobiDB-lite"/>
    </source>
</evidence>
<evidence type="ECO:0000313" key="2">
    <source>
        <dbReference type="EMBL" id="KAF4119375.1"/>
    </source>
</evidence>
<gene>
    <name evidence="2" type="ORF">GMORB2_4894</name>
</gene>
<feature type="region of interest" description="Disordered" evidence="1">
    <location>
        <begin position="366"/>
        <end position="470"/>
    </location>
</feature>
<feature type="compositionally biased region" description="Basic residues" evidence="1">
    <location>
        <begin position="718"/>
        <end position="729"/>
    </location>
</feature>
<dbReference type="OrthoDB" id="2156052at2759"/>
<dbReference type="EMBL" id="JAANYQ010000027">
    <property type="protein sequence ID" value="KAF4119375.1"/>
    <property type="molecule type" value="Genomic_DNA"/>
</dbReference>
<feature type="compositionally biased region" description="Basic residues" evidence="1">
    <location>
        <begin position="414"/>
        <end position="427"/>
    </location>
</feature>
<feature type="compositionally biased region" description="Low complexity" evidence="1">
    <location>
        <begin position="368"/>
        <end position="380"/>
    </location>
</feature>
<keyword evidence="3" id="KW-1185">Reference proteome</keyword>
<accession>A0A9P5D0Z9</accession>
<name>A0A9P5D0Z9_9HYPO</name>
<sequence length="769" mass="84552">MEARPKFAVDVYLSYSHVSNHIDQDLDGYIQCVHHLNFSLRHLVPAPRIKSRPQTLSEGEESRATTSGRTSIVGKYYPHAMREWPDFDDRCGQSLARIKAALSHQLVFPSIINMHAMAREIRDELPPEFLGSESFLNEMTTSEFIHKTLQIPARRILNAGSMQTSGDNGEPGPEATARPPPKTQPDCYVLATDTIAPPGDVGDDDAAQHGFDDDLLASGPPYNVRRIGLAEHKALHRLRAATMAGYVDDSIPEDYMVFYARALTQAFHYMVSSGVEFGYMATGETLSFLRVPPEGPTTLLYHACLFPQYTATPSPAEGSGQLSDNEKGRLAVSMLSAVTLMALETTPYRVRRRGLNLSQLTRFPELPASGTAASSPGGRSASRKRRRGEGSDRDSTDDEGHRDDDDAHSASSNTRRRRRSSPLKKQRNVSDVEGGQRCAGVKRKRGGDGAAQLQRPAKPGLRSQRDPSTFRPIRPFCTQGCLRGLVHGEEMDPGCPNVLLHMQAASRDSRSLQASVQHALTLDELREAVQLQLLSNAEQDCDCMLERCLVGAIGCLFKITATGYGYTFVSKGVESFNSYRLLREVRVYERLAEQQGVTIPVCLGMVPLLLPYPMTNGALVTHMLLMSFAGLGLYSQRAQRLAEMSGADLGRESERTLRELEAVGLVESDDVNCGNLTWNRELQRVMKIDFDHASVSGSETLSPASKASPAASLGSSRHSLKPLGRKKARPPSGRRAWDDGERARSLSSLLRNARRSDSFIASLLTDTIL</sequence>
<feature type="compositionally biased region" description="Basic and acidic residues" evidence="1">
    <location>
        <begin position="388"/>
        <end position="408"/>
    </location>
</feature>
<dbReference type="AlphaFoldDB" id="A0A9P5D0Z9"/>